<feature type="transmembrane region" description="Helical" evidence="6">
    <location>
        <begin position="232"/>
        <end position="255"/>
    </location>
</feature>
<reference evidence="10" key="1">
    <citation type="journal article" date="2019" name="Int. J. Syst. Evol. Microbiol.">
        <title>The Global Catalogue of Microorganisms (GCM) 10K type strain sequencing project: providing services to taxonomists for standard genome sequencing and annotation.</title>
        <authorList>
            <consortium name="The Broad Institute Genomics Platform"/>
            <consortium name="The Broad Institute Genome Sequencing Center for Infectious Disease"/>
            <person name="Wu L."/>
            <person name="Ma J."/>
        </authorList>
    </citation>
    <scope>NUCLEOTIDE SEQUENCE [LARGE SCALE GENOMIC DNA]</scope>
    <source>
        <strain evidence="10">CECT 7184</strain>
    </source>
</reference>
<dbReference type="InterPro" id="IPR052159">
    <property type="entry name" value="Competence_DNA_uptake"/>
</dbReference>
<dbReference type="RefSeq" id="WP_385941293.1">
    <property type="nucleotide sequence ID" value="NZ_JBHSOZ010000005.1"/>
</dbReference>
<dbReference type="InterPro" id="IPR004797">
    <property type="entry name" value="Competence_ComEC/Rec2"/>
</dbReference>
<keyword evidence="4 6" id="KW-1133">Transmembrane helix</keyword>
<evidence type="ECO:0000256" key="2">
    <source>
        <dbReference type="ARBA" id="ARBA00022475"/>
    </source>
</evidence>
<feature type="transmembrane region" description="Helical" evidence="6">
    <location>
        <begin position="391"/>
        <end position="410"/>
    </location>
</feature>
<protein>
    <submittedName>
        <fullName evidence="9">DNA internalization-related competence protein ComEC/Rec2</fullName>
    </submittedName>
</protein>
<feature type="chain" id="PRO_5046085826" evidence="7">
    <location>
        <begin position="25"/>
        <end position="777"/>
    </location>
</feature>
<evidence type="ECO:0000259" key="8">
    <source>
        <dbReference type="SMART" id="SM00849"/>
    </source>
</evidence>
<dbReference type="InterPro" id="IPR035681">
    <property type="entry name" value="ComA-like_MBL"/>
</dbReference>
<feature type="transmembrane region" description="Helical" evidence="6">
    <location>
        <begin position="45"/>
        <end position="64"/>
    </location>
</feature>
<dbReference type="PANTHER" id="PTHR30619">
    <property type="entry name" value="DNA INTERNALIZATION/COMPETENCE PROTEIN COMEC/REC2"/>
    <property type="match status" value="1"/>
</dbReference>
<feature type="domain" description="Metallo-beta-lactamase" evidence="8">
    <location>
        <begin position="511"/>
        <end position="721"/>
    </location>
</feature>
<evidence type="ECO:0000256" key="3">
    <source>
        <dbReference type="ARBA" id="ARBA00022692"/>
    </source>
</evidence>
<dbReference type="SUPFAM" id="SSF56281">
    <property type="entry name" value="Metallo-hydrolase/oxidoreductase"/>
    <property type="match status" value="1"/>
</dbReference>
<dbReference type="InterPro" id="IPR036866">
    <property type="entry name" value="RibonucZ/Hydroxyglut_hydro"/>
</dbReference>
<keyword evidence="2" id="KW-1003">Cell membrane</keyword>
<dbReference type="EMBL" id="JBHSOZ010000005">
    <property type="protein sequence ID" value="MFC5713454.1"/>
    <property type="molecule type" value="Genomic_DNA"/>
</dbReference>
<dbReference type="Pfam" id="PF03772">
    <property type="entry name" value="Competence"/>
    <property type="match status" value="1"/>
</dbReference>
<dbReference type="InterPro" id="IPR001279">
    <property type="entry name" value="Metallo-B-lactamas"/>
</dbReference>
<feature type="signal peptide" evidence="7">
    <location>
        <begin position="1"/>
        <end position="24"/>
    </location>
</feature>
<evidence type="ECO:0000256" key="6">
    <source>
        <dbReference type="SAM" id="Phobius"/>
    </source>
</evidence>
<evidence type="ECO:0000256" key="7">
    <source>
        <dbReference type="SAM" id="SignalP"/>
    </source>
</evidence>
<evidence type="ECO:0000313" key="9">
    <source>
        <dbReference type="EMBL" id="MFC5713454.1"/>
    </source>
</evidence>
<evidence type="ECO:0000256" key="5">
    <source>
        <dbReference type="ARBA" id="ARBA00023136"/>
    </source>
</evidence>
<keyword evidence="3 6" id="KW-0812">Transmembrane</keyword>
<dbReference type="PANTHER" id="PTHR30619:SF1">
    <property type="entry name" value="RECOMBINATION PROTEIN 2"/>
    <property type="match status" value="1"/>
</dbReference>
<gene>
    <name evidence="9" type="ORF">ACFPU1_11725</name>
</gene>
<keyword evidence="7" id="KW-0732">Signal</keyword>
<comment type="caution">
    <text evidence="9">The sequence shown here is derived from an EMBL/GenBank/DDBJ whole genome shotgun (WGS) entry which is preliminary data.</text>
</comment>
<accession>A0ABW0YM21</accession>
<feature type="transmembrane region" description="Helical" evidence="6">
    <location>
        <begin position="355"/>
        <end position="379"/>
    </location>
</feature>
<dbReference type="InterPro" id="IPR004477">
    <property type="entry name" value="ComEC_N"/>
</dbReference>
<keyword evidence="10" id="KW-1185">Reference proteome</keyword>
<dbReference type="Pfam" id="PF13567">
    <property type="entry name" value="DUF4131"/>
    <property type="match status" value="1"/>
</dbReference>
<dbReference type="Pfam" id="PF00753">
    <property type="entry name" value="Lactamase_B"/>
    <property type="match status" value="1"/>
</dbReference>
<keyword evidence="5 6" id="KW-0472">Membrane</keyword>
<dbReference type="NCBIfam" id="TIGR00360">
    <property type="entry name" value="ComEC_N-term"/>
    <property type="match status" value="1"/>
</dbReference>
<dbReference type="Proteomes" id="UP001596142">
    <property type="component" value="Unassembled WGS sequence"/>
</dbReference>
<dbReference type="CDD" id="cd07731">
    <property type="entry name" value="ComA-like_MBL-fold"/>
    <property type="match status" value="1"/>
</dbReference>
<dbReference type="Gene3D" id="3.60.15.10">
    <property type="entry name" value="Ribonuclease Z/Hydroxyacylglutathione hydrolase-like"/>
    <property type="match status" value="1"/>
</dbReference>
<feature type="transmembrane region" description="Helical" evidence="6">
    <location>
        <begin position="267"/>
        <end position="286"/>
    </location>
</feature>
<proteinExistence type="predicted"/>
<evidence type="ECO:0000256" key="4">
    <source>
        <dbReference type="ARBA" id="ARBA00022989"/>
    </source>
</evidence>
<feature type="transmembrane region" description="Helical" evidence="6">
    <location>
        <begin position="417"/>
        <end position="433"/>
    </location>
</feature>
<evidence type="ECO:0000313" key="10">
    <source>
        <dbReference type="Proteomes" id="UP001596142"/>
    </source>
</evidence>
<dbReference type="SMART" id="SM00849">
    <property type="entry name" value="Lactamase_B"/>
    <property type="match status" value="1"/>
</dbReference>
<comment type="subcellular location">
    <subcellularLocation>
        <location evidence="1">Cell membrane</location>
        <topology evidence="1">Multi-pass membrane protein</topology>
    </subcellularLocation>
</comment>
<feature type="transmembrane region" description="Helical" evidence="6">
    <location>
        <begin position="478"/>
        <end position="498"/>
    </location>
</feature>
<dbReference type="InterPro" id="IPR025405">
    <property type="entry name" value="DUF4131"/>
</dbReference>
<dbReference type="NCBIfam" id="TIGR00361">
    <property type="entry name" value="ComEC_Rec2"/>
    <property type="match status" value="1"/>
</dbReference>
<name>A0ABW0YM21_9BACI</name>
<feature type="transmembrane region" description="Helical" evidence="6">
    <location>
        <begin position="325"/>
        <end position="343"/>
    </location>
</feature>
<organism evidence="9 10">
    <name type="scientific">Thalassorhabdus alkalitolerans</name>
    <dbReference type="NCBI Taxonomy" id="2282697"/>
    <lineage>
        <taxon>Bacteria</taxon>
        <taxon>Bacillati</taxon>
        <taxon>Bacillota</taxon>
        <taxon>Bacilli</taxon>
        <taxon>Bacillales</taxon>
        <taxon>Bacillaceae</taxon>
        <taxon>Thalassorhabdus</taxon>
    </lineage>
</organism>
<evidence type="ECO:0000256" key="1">
    <source>
        <dbReference type="ARBA" id="ARBA00004651"/>
    </source>
</evidence>
<sequence>MKGKVYLLALAACLGTAAAMEASAKAGGGALFLLLVLCFLKREKHSVYLFIVCIFLISLFRGIAADSNNVTSLSPETSFVEGKIMAGPDIDGNLLTMTLSLPHKEILPVSYIISSPEEKEELQTLAPGLHCRLPGSLSPPSKPSNFGAFDYQQYLYRQSAHWVFTPEHLTASHCLSKSTDMKDRLKVWRHEGIHWIENVFPEDVQGLIAALIFGERTLLEPDLLSSYQKLGLVHLLAVSGLHVGIITGTLFYIFIRLGITRERTYSLLIAFHPAYIILAGGAPSVIRASMMTLLVLICLKLKLPISPIDAIAWVFIFLLWHTPYYLFHIGFQLSFLVSFSLLVSSHKIFSNLKGAAFQLCFASLIAQLSSFPLLVLHFYSVSFLSYPLNLFFIPFISLFVLPGSFILFFLSLWFPPAYNLFIIPFTSIVTLSHEVLHKAASIPEAQAVFGKPSSVIIGLFIITTYILFLSFEKKKRAIVAASSLWVMAAGIQLAVPYLDKNGYVTLLDVGQGDSILIELPFREGVYLIDAGGHIAFEREEWQVRSSVYDPGARVVVPYLQQRGIKQIDKMIVSHGHWDHYGGMFAVMKETKVKSVLYGNVPLEGEGERELFTAMSERKIPVYAVSEGDRWSASGVDFLVLSPKGNESSVNNRSIVLWMKTKGENWLFTGDMEGESEKRFIEEHADVRADILKVAHHGSQTSTSPEFIKQIQPKAALIPAGRCNRFGHPHSSVLESLEQEDVMVFRTDVHGSVRFTFTEMGVKGWEVMRSEEGEVSCS</sequence>
<feature type="transmembrane region" description="Helical" evidence="6">
    <location>
        <begin position="453"/>
        <end position="471"/>
    </location>
</feature>